<name>A0A9P5S3X9_9FUNG</name>
<keyword evidence="3" id="KW-1185">Reference proteome</keyword>
<organism evidence="2 3">
    <name type="scientific">Linnemannia schmuckeri</name>
    <dbReference type="NCBI Taxonomy" id="64567"/>
    <lineage>
        <taxon>Eukaryota</taxon>
        <taxon>Fungi</taxon>
        <taxon>Fungi incertae sedis</taxon>
        <taxon>Mucoromycota</taxon>
        <taxon>Mortierellomycotina</taxon>
        <taxon>Mortierellomycetes</taxon>
        <taxon>Mortierellales</taxon>
        <taxon>Mortierellaceae</taxon>
        <taxon>Linnemannia</taxon>
    </lineage>
</organism>
<dbReference type="AlphaFoldDB" id="A0A9P5S3X9"/>
<accession>A0A9P5S3X9</accession>
<gene>
    <name evidence="2" type="ORF">BG015_004516</name>
</gene>
<dbReference type="EMBL" id="JAAAUQ010000212">
    <property type="protein sequence ID" value="KAF9152884.1"/>
    <property type="molecule type" value="Genomic_DNA"/>
</dbReference>
<sequence length="74" mass="8010">AAGATVVKVTAQSGSMACNYIVFVGKAAHEEYCANHEPVPSLAEEWLIQCLINQRIVAINEHPSYTDFNKSSDA</sequence>
<evidence type="ECO:0000259" key="1">
    <source>
        <dbReference type="PROSITE" id="PS50172"/>
    </source>
</evidence>
<protein>
    <recommendedName>
        <fullName evidence="1">BRCT domain-containing protein</fullName>
    </recommendedName>
</protein>
<evidence type="ECO:0000313" key="2">
    <source>
        <dbReference type="EMBL" id="KAF9152884.1"/>
    </source>
</evidence>
<feature type="domain" description="BRCT" evidence="1">
    <location>
        <begin position="1"/>
        <end position="64"/>
    </location>
</feature>
<dbReference type="InterPro" id="IPR001357">
    <property type="entry name" value="BRCT_dom"/>
</dbReference>
<dbReference type="OrthoDB" id="129353at2759"/>
<proteinExistence type="predicted"/>
<comment type="caution">
    <text evidence="2">The sequence shown here is derived from an EMBL/GenBank/DDBJ whole genome shotgun (WGS) entry which is preliminary data.</text>
</comment>
<dbReference type="SUPFAM" id="SSF52113">
    <property type="entry name" value="BRCT domain"/>
    <property type="match status" value="1"/>
</dbReference>
<reference evidence="2" key="1">
    <citation type="journal article" date="2020" name="Fungal Divers.">
        <title>Resolving the Mortierellaceae phylogeny through synthesis of multi-gene phylogenetics and phylogenomics.</title>
        <authorList>
            <person name="Vandepol N."/>
            <person name="Liber J."/>
            <person name="Desiro A."/>
            <person name="Na H."/>
            <person name="Kennedy M."/>
            <person name="Barry K."/>
            <person name="Grigoriev I.V."/>
            <person name="Miller A.N."/>
            <person name="O'Donnell K."/>
            <person name="Stajich J.E."/>
            <person name="Bonito G."/>
        </authorList>
    </citation>
    <scope>NUCLEOTIDE SEQUENCE</scope>
    <source>
        <strain evidence="2">NRRL 6426</strain>
    </source>
</reference>
<dbReference type="InterPro" id="IPR036420">
    <property type="entry name" value="BRCT_dom_sf"/>
</dbReference>
<dbReference type="PROSITE" id="PS50172">
    <property type="entry name" value="BRCT"/>
    <property type="match status" value="1"/>
</dbReference>
<dbReference type="Pfam" id="PF18428">
    <property type="entry name" value="BRCT_3"/>
    <property type="match status" value="1"/>
</dbReference>
<dbReference type="Gene3D" id="3.40.50.10190">
    <property type="entry name" value="BRCT domain"/>
    <property type="match status" value="1"/>
</dbReference>
<evidence type="ECO:0000313" key="3">
    <source>
        <dbReference type="Proteomes" id="UP000748756"/>
    </source>
</evidence>
<dbReference type="Proteomes" id="UP000748756">
    <property type="component" value="Unassembled WGS sequence"/>
</dbReference>
<feature type="non-terminal residue" evidence="2">
    <location>
        <position position="1"/>
    </location>
</feature>